<comment type="similarity">
    <text evidence="2">Belongs to the transposase mutator family.</text>
</comment>
<dbReference type="GO" id="GO:0006313">
    <property type="term" value="P:DNA transposition"/>
    <property type="evidence" value="ECO:0007669"/>
    <property type="project" value="InterPro"/>
</dbReference>
<evidence type="ECO:0000256" key="4">
    <source>
        <dbReference type="ARBA" id="ARBA00023125"/>
    </source>
</evidence>
<feature type="compositionally biased region" description="Low complexity" evidence="6">
    <location>
        <begin position="476"/>
        <end position="492"/>
    </location>
</feature>
<evidence type="ECO:0000256" key="3">
    <source>
        <dbReference type="ARBA" id="ARBA00022578"/>
    </source>
</evidence>
<keyword evidence="4" id="KW-0238">DNA-binding</keyword>
<evidence type="ECO:0000256" key="5">
    <source>
        <dbReference type="ARBA" id="ARBA00023172"/>
    </source>
</evidence>
<dbReference type="GO" id="GO:0003677">
    <property type="term" value="F:DNA binding"/>
    <property type="evidence" value="ECO:0007669"/>
    <property type="project" value="UniProtKB-KW"/>
</dbReference>
<proteinExistence type="inferred from homology"/>
<sequence length="515" mass="57866">MSDNSVLEALGQVEPSAAGDVFRDWLRGEMRTLIADILAEEVTELCGPAYKPAGDRGCRRAGGTRVGLRIDGIDEEIRKPRVRRHEADTSKEVRLKSYDAVNRADDLRDRILRATAAGVSSRDQKTLYPDSAPGRSRVSRAWIVEGRQRIQKLRDRDLKSERFFCMLLDGIVLSEDLSAIVGLGITLDGRKVMLDFEIGAQESTEVCDALLDRLVHRGLEFEGDPLAVLDGSRALHNSVLKHFPRARIQRCLVHKERNIKRCLSRRHHGSVSDLFKRLRSVEGEEAGREALADLERFLSRHSHKALESLHEAGEELITVHKLNAPSTLHTTLTNTNCIENPFRNTRAKIGRVKRWRAETDQAERWLAYSLLRAEKGFRRIKGYRQIPVLLKSLGWPSEAVEASLRSALGPPGHPASGGNGLHSTTPHPQAESEANCRTGTGQVNDKELHRNEDRDRQRVSTGFGTSPRHHRRSLSRLRQSGSQQRPSQCRSGYLARPAPCPLFRCGSRWHPRIVA</sequence>
<protein>
    <submittedName>
        <fullName evidence="7">Transposase</fullName>
    </submittedName>
</protein>
<dbReference type="PATRIC" id="fig|1609981.3.peg.2507"/>
<name>A0A0G3EGM8_9BACT</name>
<dbReference type="Proteomes" id="UP000035268">
    <property type="component" value="Chromosome"/>
</dbReference>
<gene>
    <name evidence="7" type="ORF">L21SP4_02406</name>
</gene>
<dbReference type="STRING" id="1307763.L21SP4_02406"/>
<evidence type="ECO:0000256" key="1">
    <source>
        <dbReference type="ARBA" id="ARBA00002190"/>
    </source>
</evidence>
<keyword evidence="8" id="KW-1185">Reference proteome</keyword>
<evidence type="ECO:0000256" key="2">
    <source>
        <dbReference type="ARBA" id="ARBA00010961"/>
    </source>
</evidence>
<dbReference type="PANTHER" id="PTHR33217">
    <property type="entry name" value="TRANSPOSASE FOR INSERTION SEQUENCE ELEMENT IS1081"/>
    <property type="match status" value="1"/>
</dbReference>
<dbReference type="InterPro" id="IPR001207">
    <property type="entry name" value="Transposase_mutator"/>
</dbReference>
<comment type="function">
    <text evidence="1">Required for the transposition of the insertion element.</text>
</comment>
<dbReference type="PANTHER" id="PTHR33217:SF7">
    <property type="entry name" value="TRANSPOSASE FOR INSERTION SEQUENCE ELEMENT IS1081"/>
    <property type="match status" value="1"/>
</dbReference>
<dbReference type="KEGG" id="vbl:L21SP4_02406"/>
<dbReference type="Pfam" id="PF00872">
    <property type="entry name" value="Transposase_mut"/>
    <property type="match status" value="1"/>
</dbReference>
<dbReference type="RefSeq" id="WP_074041492.1">
    <property type="nucleotide sequence ID" value="NZ_CP010904.1"/>
</dbReference>
<dbReference type="GO" id="GO:0004803">
    <property type="term" value="F:transposase activity"/>
    <property type="evidence" value="ECO:0007669"/>
    <property type="project" value="InterPro"/>
</dbReference>
<evidence type="ECO:0000256" key="6">
    <source>
        <dbReference type="SAM" id="MobiDB-lite"/>
    </source>
</evidence>
<feature type="compositionally biased region" description="Basic and acidic residues" evidence="6">
    <location>
        <begin position="444"/>
        <end position="458"/>
    </location>
</feature>
<dbReference type="OrthoDB" id="9779930at2"/>
<dbReference type="EMBL" id="CP010904">
    <property type="protein sequence ID" value="AKJ65631.1"/>
    <property type="molecule type" value="Genomic_DNA"/>
</dbReference>
<reference evidence="7 8" key="2">
    <citation type="journal article" date="2016" name="ISME J.">
        <title>Characterization of the first cultured representative of Verrucomicrobia subdivision 5 indicates the proposal of a novel phylum.</title>
        <authorList>
            <person name="Spring S."/>
            <person name="Bunk B."/>
            <person name="Sproer C."/>
            <person name="Schumann P."/>
            <person name="Rohde M."/>
            <person name="Tindall B.J."/>
            <person name="Klenk H.P."/>
        </authorList>
    </citation>
    <scope>NUCLEOTIDE SEQUENCE [LARGE SCALE GENOMIC DNA]</scope>
    <source>
        <strain evidence="7 8">L21-Fru-AB</strain>
    </source>
</reference>
<dbReference type="AlphaFoldDB" id="A0A0G3EGM8"/>
<keyword evidence="5" id="KW-0233">DNA recombination</keyword>
<keyword evidence="3" id="KW-0815">Transposition</keyword>
<evidence type="ECO:0000313" key="7">
    <source>
        <dbReference type="EMBL" id="AKJ65631.1"/>
    </source>
</evidence>
<evidence type="ECO:0000313" key="8">
    <source>
        <dbReference type="Proteomes" id="UP000035268"/>
    </source>
</evidence>
<accession>A0A0G3EGM8</accession>
<feature type="region of interest" description="Disordered" evidence="6">
    <location>
        <begin position="405"/>
        <end position="493"/>
    </location>
</feature>
<reference evidence="8" key="1">
    <citation type="submission" date="2015-02" db="EMBL/GenBank/DDBJ databases">
        <title>Description and complete genome sequence of the first cultured representative of the subdivision 5 of the Verrucomicrobia phylum.</title>
        <authorList>
            <person name="Spring S."/>
            <person name="Bunk B."/>
            <person name="Sproer C."/>
            <person name="Klenk H.-P."/>
        </authorList>
    </citation>
    <scope>NUCLEOTIDE SEQUENCE [LARGE SCALE GENOMIC DNA]</scope>
    <source>
        <strain evidence="8">L21-Fru-AB</strain>
    </source>
</reference>
<organism evidence="7 8">
    <name type="scientific">Kiritimatiella glycovorans</name>
    <dbReference type="NCBI Taxonomy" id="1307763"/>
    <lineage>
        <taxon>Bacteria</taxon>
        <taxon>Pseudomonadati</taxon>
        <taxon>Kiritimatiellota</taxon>
        <taxon>Kiritimatiellia</taxon>
        <taxon>Kiritimatiellales</taxon>
        <taxon>Kiritimatiellaceae</taxon>
        <taxon>Kiritimatiella</taxon>
    </lineage>
</organism>